<evidence type="ECO:0000256" key="8">
    <source>
        <dbReference type="SAM" id="Phobius"/>
    </source>
</evidence>
<dbReference type="Pfam" id="PF08571">
    <property type="entry name" value="Yos1"/>
    <property type="match status" value="1"/>
</dbReference>
<dbReference type="PANTHER" id="PTHR15858:SF0">
    <property type="entry name" value="IMMEDIATE EARLY RESPONSE 3-INTERACTING PROTEIN 1"/>
    <property type="match status" value="1"/>
</dbReference>
<comment type="subcellular location">
    <subcellularLocation>
        <location evidence="1">Membrane</location>
    </subcellularLocation>
</comment>
<evidence type="ECO:0000313" key="11">
    <source>
        <dbReference type="Proteomes" id="UP001430356"/>
    </source>
</evidence>
<dbReference type="InterPro" id="IPR013880">
    <property type="entry name" value="Yos1"/>
</dbReference>
<keyword evidence="6 8" id="KW-0472">Membrane</keyword>
<dbReference type="PANTHER" id="PTHR15858">
    <property type="entry name" value="IMMEDIATE EARLY RESPONSE 3-INTERACTING PROTEIN 1"/>
    <property type="match status" value="1"/>
</dbReference>
<evidence type="ECO:0000256" key="2">
    <source>
        <dbReference type="ARBA" id="ARBA00022448"/>
    </source>
</evidence>
<comment type="caution">
    <text evidence="10">The sequence shown here is derived from an EMBL/GenBank/DDBJ whole genome shotgun (WGS) entry which is preliminary data.</text>
</comment>
<name>A0AAW0ENV5_9TRYP</name>
<evidence type="ECO:0000256" key="9">
    <source>
        <dbReference type="SAM" id="SignalP"/>
    </source>
</evidence>
<keyword evidence="9" id="KW-0732">Signal</keyword>
<keyword evidence="4" id="KW-0653">Protein transport</keyword>
<protein>
    <submittedName>
        <fullName evidence="10">Yos1-like</fullName>
    </submittedName>
</protein>
<feature type="chain" id="PRO_5043900578" evidence="9">
    <location>
        <begin position="26"/>
        <end position="113"/>
    </location>
</feature>
<keyword evidence="5 8" id="KW-1133">Transmembrane helix</keyword>
<keyword evidence="2" id="KW-0813">Transport</keyword>
<keyword evidence="3 8" id="KW-0812">Transmembrane</keyword>
<evidence type="ECO:0000256" key="6">
    <source>
        <dbReference type="ARBA" id="ARBA00023136"/>
    </source>
</evidence>
<evidence type="ECO:0000256" key="4">
    <source>
        <dbReference type="ARBA" id="ARBA00022927"/>
    </source>
</evidence>
<evidence type="ECO:0000256" key="1">
    <source>
        <dbReference type="ARBA" id="ARBA00004370"/>
    </source>
</evidence>
<dbReference type="GO" id="GO:0006888">
    <property type="term" value="P:endoplasmic reticulum to Golgi vesicle-mediated transport"/>
    <property type="evidence" value="ECO:0007669"/>
    <property type="project" value="TreeGrafter"/>
</dbReference>
<evidence type="ECO:0000256" key="5">
    <source>
        <dbReference type="ARBA" id="ARBA00022989"/>
    </source>
</evidence>
<dbReference type="AlphaFoldDB" id="A0AAW0ENV5"/>
<dbReference type="GO" id="GO:0000139">
    <property type="term" value="C:Golgi membrane"/>
    <property type="evidence" value="ECO:0007669"/>
    <property type="project" value="TreeGrafter"/>
</dbReference>
<proteinExistence type="inferred from homology"/>
<sequence>MGLSIYSLASAVALCLNALAILSESRFLSKFGLATPQALQGGAAPQMESAFNDVVPSAFDSDYGVGSSSGGGTRSASSLKLQIASLLHSVRLLMRWPLIFVNVTLISLALIFG</sequence>
<keyword evidence="11" id="KW-1185">Reference proteome</keyword>
<dbReference type="Proteomes" id="UP001430356">
    <property type="component" value="Unassembled WGS sequence"/>
</dbReference>
<feature type="transmembrane region" description="Helical" evidence="8">
    <location>
        <begin position="94"/>
        <end position="112"/>
    </location>
</feature>
<evidence type="ECO:0000313" key="10">
    <source>
        <dbReference type="EMBL" id="KAK7195722.1"/>
    </source>
</evidence>
<feature type="signal peptide" evidence="9">
    <location>
        <begin position="1"/>
        <end position="25"/>
    </location>
</feature>
<accession>A0AAW0ENV5</accession>
<dbReference type="GO" id="GO:0030134">
    <property type="term" value="C:COPII-coated ER to Golgi transport vesicle"/>
    <property type="evidence" value="ECO:0007669"/>
    <property type="project" value="TreeGrafter"/>
</dbReference>
<gene>
    <name evidence="10" type="ORF">NESM_000502500</name>
</gene>
<dbReference type="EMBL" id="JAECZO010000060">
    <property type="protein sequence ID" value="KAK7195722.1"/>
    <property type="molecule type" value="Genomic_DNA"/>
</dbReference>
<reference evidence="10 11" key="1">
    <citation type="journal article" date="2021" name="MBio">
        <title>A New Model Trypanosomatid, Novymonas esmeraldas: Genomic Perception of Its 'Candidatus Pandoraea novymonadis' Endosymbiont.</title>
        <authorList>
            <person name="Zakharova A."/>
            <person name="Saura A."/>
            <person name="Butenko A."/>
            <person name="Podesvova L."/>
            <person name="Warmusova S."/>
            <person name="Kostygov A.Y."/>
            <person name="Nenarokova A."/>
            <person name="Lukes J."/>
            <person name="Opperdoes F.R."/>
            <person name="Yurchenko V."/>
        </authorList>
    </citation>
    <scope>NUCLEOTIDE SEQUENCE [LARGE SCALE GENOMIC DNA]</scope>
    <source>
        <strain evidence="10 11">E262AT.01</strain>
    </source>
</reference>
<dbReference type="GO" id="GO:0005789">
    <property type="term" value="C:endoplasmic reticulum membrane"/>
    <property type="evidence" value="ECO:0007669"/>
    <property type="project" value="TreeGrafter"/>
</dbReference>
<comment type="similarity">
    <text evidence="7">Belongs to the YOS1 family.</text>
</comment>
<dbReference type="GO" id="GO:0015031">
    <property type="term" value="P:protein transport"/>
    <property type="evidence" value="ECO:0007669"/>
    <property type="project" value="UniProtKB-KW"/>
</dbReference>
<evidence type="ECO:0000256" key="7">
    <source>
        <dbReference type="ARBA" id="ARBA00024203"/>
    </source>
</evidence>
<evidence type="ECO:0000256" key="3">
    <source>
        <dbReference type="ARBA" id="ARBA00022692"/>
    </source>
</evidence>
<organism evidence="10 11">
    <name type="scientific">Novymonas esmeraldas</name>
    <dbReference type="NCBI Taxonomy" id="1808958"/>
    <lineage>
        <taxon>Eukaryota</taxon>
        <taxon>Discoba</taxon>
        <taxon>Euglenozoa</taxon>
        <taxon>Kinetoplastea</taxon>
        <taxon>Metakinetoplastina</taxon>
        <taxon>Trypanosomatida</taxon>
        <taxon>Trypanosomatidae</taxon>
        <taxon>Novymonas</taxon>
    </lineage>
</organism>